<feature type="domain" description="PKD" evidence="1">
    <location>
        <begin position="768"/>
        <end position="836"/>
    </location>
</feature>
<dbReference type="CDD" id="cd00146">
    <property type="entry name" value="PKD"/>
    <property type="match status" value="1"/>
</dbReference>
<dbReference type="InterPro" id="IPR011047">
    <property type="entry name" value="Quinoprotein_ADH-like_sf"/>
</dbReference>
<dbReference type="InterPro" id="IPR002372">
    <property type="entry name" value="PQQ_rpt_dom"/>
</dbReference>
<protein>
    <submittedName>
        <fullName evidence="2">Parallel beta-helix repeat (Two copies)</fullName>
    </submittedName>
</protein>
<dbReference type="Gene3D" id="2.60.40.10">
    <property type="entry name" value="Immunoglobulins"/>
    <property type="match status" value="2"/>
</dbReference>
<dbReference type="SMART" id="SM00564">
    <property type="entry name" value="PQQ"/>
    <property type="match status" value="5"/>
</dbReference>
<evidence type="ECO:0000313" key="3">
    <source>
        <dbReference type="Proteomes" id="UP000198535"/>
    </source>
</evidence>
<keyword evidence="3" id="KW-1185">Reference proteome</keyword>
<dbReference type="PANTHER" id="PTHR34512">
    <property type="entry name" value="CELL SURFACE PROTEIN"/>
    <property type="match status" value="1"/>
</dbReference>
<proteinExistence type="predicted"/>
<dbReference type="InterPro" id="IPR022409">
    <property type="entry name" value="PKD/Chitinase_dom"/>
</dbReference>
<dbReference type="InterPro" id="IPR011050">
    <property type="entry name" value="Pectin_lyase_fold/virulence"/>
</dbReference>
<sequence length="910" mass="98593">MQKQMLTLLILTFIVIFNTVPSSATLYQAYNSSTLDDKISEASQNDVIYLNPGVYDTPIDLDIKGLSIIGAGSDKVIFDLDGSYLEMSAEDCVLKGISVVNSSKGVQVTSSGCKISKCVFDGLTYSTGIYIKEDNTIFTDNVVSNCTGKYFAIYGLGHDCTYSGNTFINNSCAALSLYTNSDNNAVYYNVFQENQYGIYLYSSGTGNEIYLNDFIDNDENIKATDPPSIEWNSPEIIAYTCNDDSFSSYLGNYWGEDSGYDINNNGILDSSYTISYGAGTDQYPLASPFGNYIDISAGPVDLIVDSFSSSSLVADQPNRIRVNISNIGQTNADAFKVVLYYGTESLGEEVIPYLASGSTTQASFTLLFPAGDISLKAVVDTEDSVEETLESNNEMSATLVSESVEIDENWFQFHKDVEHTGYYPGNGPDDATLLWVSDDINAVGSSSPVIAEGTVFINCGDSVMSSTGDDSSSVTGLDMYTGETIGTFGDGGTSWGSWVSPCYYEGNISCGRSDSVNGGDLIVNGKRYVGDYEGYTYYCTYEENGTSVWTKAVNGLAMGTPAYSDGMVYFTSCKFELSGDVYCVDAETGDTIWHISTPSGHDASSVGTTVYNDILYFTTYNWNGNGDIYAVDKYDGSIIWRKTIQRTDSCPAVAYGNVYVCGGCPGYSKLQSYCFDAVTGEEIWSTTASYSGIGAWTCSPVVADGKCYIGKMDPTMYSYSSIYAFDAYDGSTIWSSSGGGASPAISEGILYTVGNDGKVYAYGSLSEPYAEFTSNVSSGTAPLAVSFTDRSGTNITGWQWDFDNDGVIDSTEQDPVHVYGAVGKYTVSLKVTNNEGTDTEVKDPCISVIDANDDEWNIWDDSDSEDGAKITTDELQDAIHYWINNIQITDSGDVVTTDRLQEVIHEWLQS</sequence>
<dbReference type="EMBL" id="FOUJ01000001">
    <property type="protein sequence ID" value="SFM26588.1"/>
    <property type="molecule type" value="Genomic_DNA"/>
</dbReference>
<dbReference type="InterPro" id="IPR000601">
    <property type="entry name" value="PKD_dom"/>
</dbReference>
<dbReference type="InterPro" id="IPR013783">
    <property type="entry name" value="Ig-like_fold"/>
</dbReference>
<dbReference type="PANTHER" id="PTHR34512:SF30">
    <property type="entry name" value="OUTER MEMBRANE PROTEIN ASSEMBLY FACTOR BAMB"/>
    <property type="match status" value="1"/>
</dbReference>
<dbReference type="InterPro" id="IPR035986">
    <property type="entry name" value="PKD_dom_sf"/>
</dbReference>
<dbReference type="RefSeq" id="WP_091933022.1">
    <property type="nucleotide sequence ID" value="NZ_FOUJ01000001.1"/>
</dbReference>
<dbReference type="Gene3D" id="2.160.20.10">
    <property type="entry name" value="Single-stranded right-handed beta-helix, Pectin lyase-like"/>
    <property type="match status" value="1"/>
</dbReference>
<reference evidence="3" key="1">
    <citation type="submission" date="2016-10" db="EMBL/GenBank/DDBJ databases">
        <authorList>
            <person name="Varghese N."/>
            <person name="Submissions S."/>
        </authorList>
    </citation>
    <scope>NUCLEOTIDE SEQUENCE [LARGE SCALE GENOMIC DNA]</scope>
    <source>
        <strain evidence="3">Mob M</strain>
    </source>
</reference>
<dbReference type="InterPro" id="IPR011635">
    <property type="entry name" value="CARDB"/>
</dbReference>
<dbReference type="Pfam" id="PF07705">
    <property type="entry name" value="CARDB"/>
    <property type="match status" value="1"/>
</dbReference>
<evidence type="ECO:0000313" key="2">
    <source>
        <dbReference type="EMBL" id="SFM26588.1"/>
    </source>
</evidence>
<dbReference type="SUPFAM" id="SSF51126">
    <property type="entry name" value="Pectin lyase-like"/>
    <property type="match status" value="1"/>
</dbReference>
<dbReference type="Proteomes" id="UP000198535">
    <property type="component" value="Unassembled WGS sequence"/>
</dbReference>
<dbReference type="NCBIfam" id="TIGR03804">
    <property type="entry name" value="para_beta_helix"/>
    <property type="match status" value="1"/>
</dbReference>
<dbReference type="InterPro" id="IPR018391">
    <property type="entry name" value="PQQ_b-propeller_rpt"/>
</dbReference>
<dbReference type="SUPFAM" id="SSF50998">
    <property type="entry name" value="Quinoprotein alcohol dehydrogenase-like"/>
    <property type="match status" value="1"/>
</dbReference>
<dbReference type="OrthoDB" id="136681at2157"/>
<dbReference type="STRING" id="487685.SAMN04488696_0629"/>
<dbReference type="Pfam" id="PF05048">
    <property type="entry name" value="NosD"/>
    <property type="match status" value="1"/>
</dbReference>
<gene>
    <name evidence="2" type="ORF">SAMN04488696_0629</name>
</gene>
<dbReference type="InterPro" id="IPR006626">
    <property type="entry name" value="PbH1"/>
</dbReference>
<dbReference type="PROSITE" id="PS50093">
    <property type="entry name" value="PKD"/>
    <property type="match status" value="1"/>
</dbReference>
<dbReference type="Pfam" id="PF18911">
    <property type="entry name" value="PKD_4"/>
    <property type="match status" value="1"/>
</dbReference>
<accession>A0A1I4PFW4</accession>
<dbReference type="InterPro" id="IPR022441">
    <property type="entry name" value="Para_beta_helix_rpt-2"/>
</dbReference>
<dbReference type="SMART" id="SM00089">
    <property type="entry name" value="PKD"/>
    <property type="match status" value="1"/>
</dbReference>
<dbReference type="InterPro" id="IPR012334">
    <property type="entry name" value="Pectin_lyas_fold"/>
</dbReference>
<evidence type="ECO:0000259" key="1">
    <source>
        <dbReference type="PROSITE" id="PS50093"/>
    </source>
</evidence>
<organism evidence="2 3">
    <name type="scientific">Methanolobus profundi</name>
    <dbReference type="NCBI Taxonomy" id="487685"/>
    <lineage>
        <taxon>Archaea</taxon>
        <taxon>Methanobacteriati</taxon>
        <taxon>Methanobacteriota</taxon>
        <taxon>Stenosarchaea group</taxon>
        <taxon>Methanomicrobia</taxon>
        <taxon>Methanosarcinales</taxon>
        <taxon>Methanosarcinaceae</taxon>
        <taxon>Methanolobus</taxon>
    </lineage>
</organism>
<dbReference type="FunFam" id="2.60.40.10:FF:000270">
    <property type="entry name" value="Cell surface protein"/>
    <property type="match status" value="1"/>
</dbReference>
<dbReference type="SUPFAM" id="SSF49299">
    <property type="entry name" value="PKD domain"/>
    <property type="match status" value="1"/>
</dbReference>
<dbReference type="Gene3D" id="2.40.128.630">
    <property type="match status" value="1"/>
</dbReference>
<name>A0A1I4PFW4_9EURY</name>
<dbReference type="Pfam" id="PF13360">
    <property type="entry name" value="PQQ_2"/>
    <property type="match status" value="2"/>
</dbReference>
<dbReference type="InterPro" id="IPR015943">
    <property type="entry name" value="WD40/YVTN_repeat-like_dom_sf"/>
</dbReference>
<dbReference type="AlphaFoldDB" id="A0A1I4PFW4"/>
<dbReference type="SMART" id="SM00710">
    <property type="entry name" value="PbH1"/>
    <property type="match status" value="5"/>
</dbReference>
<dbReference type="InterPro" id="IPR007742">
    <property type="entry name" value="NosD_dom"/>
</dbReference>
<dbReference type="Gene3D" id="2.130.10.10">
    <property type="entry name" value="YVTN repeat-like/Quinoprotein amine dehydrogenase"/>
    <property type="match status" value="1"/>
</dbReference>